<proteinExistence type="predicted"/>
<dbReference type="InterPro" id="IPR037523">
    <property type="entry name" value="VOC_core"/>
</dbReference>
<evidence type="ECO:0000313" key="2">
    <source>
        <dbReference type="EMBL" id="TLS34945.1"/>
    </source>
</evidence>
<comment type="caution">
    <text evidence="2">The sequence shown here is derived from an EMBL/GenBank/DDBJ whole genome shotgun (WGS) entry which is preliminary data.</text>
</comment>
<sequence length="128" mass="14696">MKFHHAGIETTNISESVRFYKALGFKVERELSLQGEELVFLILECGTRLEIVETEERHRSNGANMHIAFEVENIENYLSKKVIKQGGVIEGPTLLENGWKNAFLYGPNREIIELIEPMPEQWVPPDNV</sequence>
<reference evidence="2 3" key="1">
    <citation type="submission" date="2019-04" db="EMBL/GenBank/DDBJ databases">
        <title>Bacillus caeni sp. nov., a bacterium isolated from mangrove sediment.</title>
        <authorList>
            <person name="Huang H."/>
            <person name="Mo K."/>
            <person name="Hu Y."/>
        </authorList>
    </citation>
    <scope>NUCLEOTIDE SEQUENCE [LARGE SCALE GENOMIC DNA]</scope>
    <source>
        <strain evidence="2 3">HB172195</strain>
    </source>
</reference>
<gene>
    <name evidence="2" type="ORF">FCL54_23050</name>
</gene>
<dbReference type="AlphaFoldDB" id="A0A5R9F544"/>
<dbReference type="PROSITE" id="PS51819">
    <property type="entry name" value="VOC"/>
    <property type="match status" value="1"/>
</dbReference>
<dbReference type="RefSeq" id="WP_138129651.1">
    <property type="nucleotide sequence ID" value="NZ_SWLG01000035.1"/>
</dbReference>
<name>A0A5R9F544_9BACL</name>
<protein>
    <submittedName>
        <fullName evidence="2">VOC family protein</fullName>
    </submittedName>
</protein>
<dbReference type="EMBL" id="SWLG01000035">
    <property type="protein sequence ID" value="TLS34945.1"/>
    <property type="molecule type" value="Genomic_DNA"/>
</dbReference>
<dbReference type="InterPro" id="IPR004360">
    <property type="entry name" value="Glyas_Fos-R_dOase_dom"/>
</dbReference>
<feature type="domain" description="VOC" evidence="1">
    <location>
        <begin position="2"/>
        <end position="117"/>
    </location>
</feature>
<dbReference type="OrthoDB" id="9814858at2"/>
<keyword evidence="3" id="KW-1185">Reference proteome</keyword>
<dbReference type="CDD" id="cd06587">
    <property type="entry name" value="VOC"/>
    <property type="match status" value="1"/>
</dbReference>
<dbReference type="InterPro" id="IPR029068">
    <property type="entry name" value="Glyas_Bleomycin-R_OHBP_Dase"/>
</dbReference>
<accession>A0A5R9F544</accession>
<dbReference type="Proteomes" id="UP000308230">
    <property type="component" value="Unassembled WGS sequence"/>
</dbReference>
<dbReference type="SUPFAM" id="SSF54593">
    <property type="entry name" value="Glyoxalase/Bleomycin resistance protein/Dihydroxybiphenyl dioxygenase"/>
    <property type="match status" value="1"/>
</dbReference>
<evidence type="ECO:0000313" key="3">
    <source>
        <dbReference type="Proteomes" id="UP000308230"/>
    </source>
</evidence>
<dbReference type="Pfam" id="PF00903">
    <property type="entry name" value="Glyoxalase"/>
    <property type="match status" value="1"/>
</dbReference>
<dbReference type="Gene3D" id="3.10.180.10">
    <property type="entry name" value="2,3-Dihydroxybiphenyl 1,2-Dioxygenase, domain 1"/>
    <property type="match status" value="1"/>
</dbReference>
<evidence type="ECO:0000259" key="1">
    <source>
        <dbReference type="PROSITE" id="PS51819"/>
    </source>
</evidence>
<organism evidence="2 3">
    <name type="scientific">Exobacillus caeni</name>
    <dbReference type="NCBI Taxonomy" id="2574798"/>
    <lineage>
        <taxon>Bacteria</taxon>
        <taxon>Bacillati</taxon>
        <taxon>Bacillota</taxon>
        <taxon>Bacilli</taxon>
        <taxon>Bacillales</taxon>
        <taxon>Guptibacillaceae</taxon>
        <taxon>Exobacillus</taxon>
    </lineage>
</organism>